<dbReference type="EMBL" id="WMET01000001">
    <property type="protein sequence ID" value="MYL18667.1"/>
    <property type="molecule type" value="Genomic_DNA"/>
</dbReference>
<comment type="caution">
    <text evidence="1">The sequence shown here is derived from an EMBL/GenBank/DDBJ whole genome shotgun (WGS) entry which is preliminary data.</text>
</comment>
<dbReference type="AlphaFoldDB" id="A0A845DX78"/>
<evidence type="ECO:0000313" key="1">
    <source>
        <dbReference type="EMBL" id="MYL18667.1"/>
    </source>
</evidence>
<protein>
    <submittedName>
        <fullName evidence="1">Uncharacterized protein</fullName>
    </submittedName>
</protein>
<reference evidence="1 2" key="1">
    <citation type="submission" date="2019-11" db="EMBL/GenBank/DDBJ databases">
        <title>Genome sequences of 17 halophilic strains isolated from different environments.</title>
        <authorList>
            <person name="Furrow R.E."/>
        </authorList>
    </citation>
    <scope>NUCLEOTIDE SEQUENCE [LARGE SCALE GENOMIC DNA]</scope>
    <source>
        <strain evidence="1 2">22511_23_Filter</strain>
    </source>
</reference>
<sequence length="63" mass="7154">MKRIFFISSAAIIILAATAFLLIYQSHAEVMKKTNDCYDNGGLPEMEKSGIVLEHFECQMEKQ</sequence>
<accession>A0A845DX78</accession>
<gene>
    <name evidence="1" type="ORF">GLW04_02130</name>
</gene>
<evidence type="ECO:0000313" key="2">
    <source>
        <dbReference type="Proteomes" id="UP000460949"/>
    </source>
</evidence>
<organism evidence="1 2">
    <name type="scientific">Halobacillus litoralis</name>
    <dbReference type="NCBI Taxonomy" id="45668"/>
    <lineage>
        <taxon>Bacteria</taxon>
        <taxon>Bacillati</taxon>
        <taxon>Bacillota</taxon>
        <taxon>Bacilli</taxon>
        <taxon>Bacillales</taxon>
        <taxon>Bacillaceae</taxon>
        <taxon>Halobacillus</taxon>
    </lineage>
</organism>
<dbReference type="Proteomes" id="UP000460949">
    <property type="component" value="Unassembled WGS sequence"/>
</dbReference>
<dbReference type="RefSeq" id="WP_160835119.1">
    <property type="nucleotide sequence ID" value="NZ_WMET01000001.1"/>
</dbReference>
<proteinExistence type="predicted"/>
<name>A0A845DX78_9BACI</name>